<evidence type="ECO:0000256" key="6">
    <source>
        <dbReference type="SAM" id="Coils"/>
    </source>
</evidence>
<keyword evidence="4 7" id="KW-1133">Transmembrane helix</keyword>
<feature type="domain" description="MacB-like periplasmic core" evidence="9">
    <location>
        <begin position="717"/>
        <end position="906"/>
    </location>
</feature>
<dbReference type="InterPro" id="IPR003838">
    <property type="entry name" value="ABC3_permease_C"/>
</dbReference>
<protein>
    <submittedName>
        <fullName evidence="10">FtsX-like permease family protein</fullName>
    </submittedName>
</protein>
<dbReference type="Proteomes" id="UP000664218">
    <property type="component" value="Unassembled WGS sequence"/>
</dbReference>
<feature type="transmembrane region" description="Helical" evidence="7">
    <location>
        <begin position="716"/>
        <end position="736"/>
    </location>
</feature>
<gene>
    <name evidence="10" type="ORF">J3A84_11550</name>
</gene>
<dbReference type="PANTHER" id="PTHR30287:SF1">
    <property type="entry name" value="INNER MEMBRANE PROTEIN"/>
    <property type="match status" value="1"/>
</dbReference>
<evidence type="ECO:0000256" key="5">
    <source>
        <dbReference type="ARBA" id="ARBA00023136"/>
    </source>
</evidence>
<organism evidence="10 11">
    <name type="scientific">Proteiniclasticum aestuarii</name>
    <dbReference type="NCBI Taxonomy" id="2817862"/>
    <lineage>
        <taxon>Bacteria</taxon>
        <taxon>Bacillati</taxon>
        <taxon>Bacillota</taxon>
        <taxon>Clostridia</taxon>
        <taxon>Eubacteriales</taxon>
        <taxon>Clostridiaceae</taxon>
        <taxon>Proteiniclasticum</taxon>
    </lineage>
</organism>
<dbReference type="EMBL" id="JAFNJU010000009">
    <property type="protein sequence ID" value="MBO1265664.1"/>
    <property type="molecule type" value="Genomic_DNA"/>
</dbReference>
<keyword evidence="3 7" id="KW-0812">Transmembrane</keyword>
<evidence type="ECO:0000256" key="2">
    <source>
        <dbReference type="ARBA" id="ARBA00022475"/>
    </source>
</evidence>
<evidence type="ECO:0000256" key="3">
    <source>
        <dbReference type="ARBA" id="ARBA00022692"/>
    </source>
</evidence>
<feature type="coiled-coil region" evidence="6">
    <location>
        <begin position="430"/>
        <end position="521"/>
    </location>
</feature>
<dbReference type="Pfam" id="PF12704">
    <property type="entry name" value="MacB_PCD"/>
    <property type="match status" value="1"/>
</dbReference>
<name>A0A939KHM8_9CLOT</name>
<dbReference type="PANTHER" id="PTHR30287">
    <property type="entry name" value="MEMBRANE COMPONENT OF PREDICTED ABC SUPERFAMILY METABOLITE UPTAKE TRANSPORTER"/>
    <property type="match status" value="1"/>
</dbReference>
<feature type="transmembrane region" description="Helical" evidence="7">
    <location>
        <begin position="546"/>
        <end position="567"/>
    </location>
</feature>
<dbReference type="AlphaFoldDB" id="A0A939KHM8"/>
<feature type="transmembrane region" description="Helical" evidence="7">
    <location>
        <begin position="20"/>
        <end position="37"/>
    </location>
</feature>
<sequence>MKKSLLKDAFRQIVKYPGRFISIFTIVAIGSAFFAGIKTAAPNMKYTADQYYDAYNMMDIRLLSTMGFVEEDLEAVREVDGVESVATSYFQDVTSVVGSAELVFRIHSVPDDAKDRDFINMPRIVEGRLPEKIGECIIEESQNMDHGIEVGDTITVSSGKKEDLSDKLRSTEFKVVGKAVSPYYLTFDKDASDIGSGKVNLFMMTVEEEFLYPVYLELLVIVEGAKELNSYSAAYEKKVEVIMNKLENLGADRAILRLDDIKAQAMKQLEEGKEELKKEEENYNRQIAEGEAELAAARDQIVEGEATLETEKKNYEVRVADAEQRIRDGERQLAQAQGEYNAGVNAYNSALAEYGDDLKQLDSASNSLKGIQSDAAAQREAVAGMMANASSPEEYQSLSQQLASLDELYRTASEGINTVTGLNDYAQAQMAGAENQLSSARASLAAAEAELQAGKNELAAEKKEAEAQFLAAEAEIAEGKTAYEEGKEEFDRKKAEGEQALRDAREKIIRAENEIERLSKPSWYVLDRMKLYSYADYASTADRMDAIAGLFPAFFFAVAALVCLTTMTRMVDEQRASIGIYKALGYSNNDIAFKYVNYAALASIFGGLLGALIGIRIFPKIIFDSWSMMYNLPPMLETRQTLLIILTVLAGFAITTATAYFVTRTTLMEVPAMLMRPKISYFGKQILLERATRLWEHFSFSQKVTMRNIFRYKKRFIMTVTGIAGCAALLVAGFGLSNSISKVVVKQYQEIFTYNLNMKYIPTSNTMDRRNVMEMLSEEETVESYIQVAQLNATVKGEEDIAVTMISPFDQEKFRDFTKLQERVSGEDLTLPETGIVINEKLAKELDAGIGDSISVDNGDGAMKKLLISGITENYVFHYIYIHPSYYEEIYRLKPENNALFIRLNEMSPDAESALGKKLIDMEQVASVLYYSDAAEKFEDSVVSLNAIVYAIIICAALLAFVVLYNLTNINLSERLREIATIKVLGFYNREVSAYVYRENMILTFIGAAIGLLIGVGLHRAIMQSIEQDGVMFGNYISGTSFLYSFLITVVFGILVNIFMYRKLTNIKMVESLKSIE</sequence>
<feature type="domain" description="ABC3 transporter permease C-terminal" evidence="8">
    <location>
        <begin position="951"/>
        <end position="1067"/>
    </location>
</feature>
<feature type="transmembrane region" description="Helical" evidence="7">
    <location>
        <begin position="642"/>
        <end position="663"/>
    </location>
</feature>
<evidence type="ECO:0000313" key="10">
    <source>
        <dbReference type="EMBL" id="MBO1265664.1"/>
    </source>
</evidence>
<reference evidence="10" key="1">
    <citation type="submission" date="2021-03" db="EMBL/GenBank/DDBJ databases">
        <title>Proteiniclasticum marinus sp. nov., isolated from tidal flat sediment.</title>
        <authorList>
            <person name="Namirimu T."/>
            <person name="Yang J.-A."/>
            <person name="Yang S.-H."/>
            <person name="Kim Y.-J."/>
            <person name="Kwon K.K."/>
        </authorList>
    </citation>
    <scope>NUCLEOTIDE SEQUENCE</scope>
    <source>
        <strain evidence="10">SCR006</strain>
    </source>
</reference>
<dbReference type="InterPro" id="IPR025857">
    <property type="entry name" value="MacB_PCD"/>
</dbReference>
<feature type="transmembrane region" description="Helical" evidence="7">
    <location>
        <begin position="1042"/>
        <end position="1061"/>
    </location>
</feature>
<comment type="caution">
    <text evidence="10">The sequence shown here is derived from an EMBL/GenBank/DDBJ whole genome shotgun (WGS) entry which is preliminary data.</text>
</comment>
<evidence type="ECO:0000313" key="11">
    <source>
        <dbReference type="Proteomes" id="UP000664218"/>
    </source>
</evidence>
<evidence type="ECO:0000259" key="9">
    <source>
        <dbReference type="Pfam" id="PF12704"/>
    </source>
</evidence>
<keyword evidence="6" id="KW-0175">Coiled coil</keyword>
<feature type="coiled-coil region" evidence="6">
    <location>
        <begin position="262"/>
        <end position="339"/>
    </location>
</feature>
<keyword evidence="5 7" id="KW-0472">Membrane</keyword>
<feature type="transmembrane region" description="Helical" evidence="7">
    <location>
        <begin position="947"/>
        <end position="967"/>
    </location>
</feature>
<evidence type="ECO:0000259" key="8">
    <source>
        <dbReference type="Pfam" id="PF02687"/>
    </source>
</evidence>
<evidence type="ECO:0000256" key="7">
    <source>
        <dbReference type="SAM" id="Phobius"/>
    </source>
</evidence>
<dbReference type="Gene3D" id="1.10.287.1490">
    <property type="match status" value="1"/>
</dbReference>
<feature type="transmembrane region" description="Helical" evidence="7">
    <location>
        <begin position="598"/>
        <end position="622"/>
    </location>
</feature>
<evidence type="ECO:0000256" key="1">
    <source>
        <dbReference type="ARBA" id="ARBA00004651"/>
    </source>
</evidence>
<keyword evidence="2" id="KW-1003">Cell membrane</keyword>
<feature type="transmembrane region" description="Helical" evidence="7">
    <location>
        <begin position="1002"/>
        <end position="1022"/>
    </location>
</feature>
<dbReference type="RefSeq" id="WP_207600191.1">
    <property type="nucleotide sequence ID" value="NZ_JAFNJU010000009.1"/>
</dbReference>
<keyword evidence="11" id="KW-1185">Reference proteome</keyword>
<evidence type="ECO:0000256" key="4">
    <source>
        <dbReference type="ARBA" id="ARBA00022989"/>
    </source>
</evidence>
<comment type="subcellular location">
    <subcellularLocation>
        <location evidence="1">Cell membrane</location>
        <topology evidence="1">Multi-pass membrane protein</topology>
    </subcellularLocation>
</comment>
<accession>A0A939KHM8</accession>
<feature type="domain" description="ABC3 transporter permease C-terminal" evidence="8">
    <location>
        <begin position="550"/>
        <end position="663"/>
    </location>
</feature>
<dbReference type="Pfam" id="PF02687">
    <property type="entry name" value="FtsX"/>
    <property type="match status" value="2"/>
</dbReference>
<proteinExistence type="predicted"/>
<dbReference type="InterPro" id="IPR038766">
    <property type="entry name" value="Membrane_comp_ABC_pdt"/>
</dbReference>
<dbReference type="GO" id="GO:0005886">
    <property type="term" value="C:plasma membrane"/>
    <property type="evidence" value="ECO:0007669"/>
    <property type="project" value="UniProtKB-SubCell"/>
</dbReference>